<dbReference type="Pfam" id="PF02826">
    <property type="entry name" value="2-Hacid_dh_C"/>
    <property type="match status" value="1"/>
</dbReference>
<dbReference type="Gene3D" id="3.40.50.720">
    <property type="entry name" value="NAD(P)-binding Rossmann-like Domain"/>
    <property type="match status" value="2"/>
</dbReference>
<keyword evidence="2" id="KW-0560">Oxidoreductase</keyword>
<sequence length="198" mass="21807">LLRDIPRTDQNLRAGGWRLDDWGTELAGKTVGIIGTGAIGLRVTELFKAFKCRLIGWSRTERSEFAKLGGKYVSKEQVVSEADVVSIHLALNKDTEGIIGERELGLMKPGACLINTARGRVVDRAALTRALQERRIRAALDVFDQEPVPHDDPLVQAGGTVLTPHIAFKTDEALLRRARITVQNIRAFLDGSDSNRIV</sequence>
<comment type="similarity">
    <text evidence="1">Belongs to the D-isomer specific 2-hydroxyacid dehydrogenase family.</text>
</comment>
<dbReference type="PANTHER" id="PTHR42789:SF1">
    <property type="entry name" value="D-ISOMER SPECIFIC 2-HYDROXYACID DEHYDROGENASE FAMILY PROTEIN (AFU_ORTHOLOGUE AFUA_6G10090)"/>
    <property type="match status" value="1"/>
</dbReference>
<dbReference type="GO" id="GO:0016491">
    <property type="term" value="F:oxidoreductase activity"/>
    <property type="evidence" value="ECO:0007669"/>
    <property type="project" value="UniProtKB-KW"/>
</dbReference>
<dbReference type="PANTHER" id="PTHR42789">
    <property type="entry name" value="D-ISOMER SPECIFIC 2-HYDROXYACID DEHYDROGENASE FAMILY PROTEIN (AFU_ORTHOLOGUE AFUA_6G10090)"/>
    <property type="match status" value="1"/>
</dbReference>
<evidence type="ECO:0000259" key="4">
    <source>
        <dbReference type="Pfam" id="PF02826"/>
    </source>
</evidence>
<protein>
    <recommendedName>
        <fullName evidence="4">D-isomer specific 2-hydroxyacid dehydrogenase NAD-binding domain-containing protein</fullName>
    </recommendedName>
</protein>
<evidence type="ECO:0000256" key="1">
    <source>
        <dbReference type="ARBA" id="ARBA00005854"/>
    </source>
</evidence>
<dbReference type="InterPro" id="IPR036291">
    <property type="entry name" value="NAD(P)-bd_dom_sf"/>
</dbReference>
<comment type="caution">
    <text evidence="5">The sequence shown here is derived from an EMBL/GenBank/DDBJ whole genome shotgun (WGS) entry which is preliminary data.</text>
</comment>
<dbReference type="InterPro" id="IPR050857">
    <property type="entry name" value="D-2-hydroxyacid_DH"/>
</dbReference>
<evidence type="ECO:0000256" key="3">
    <source>
        <dbReference type="ARBA" id="ARBA00023027"/>
    </source>
</evidence>
<name>X0UZ02_9ZZZZ</name>
<gene>
    <name evidence="5" type="ORF">S01H1_40235</name>
</gene>
<proteinExistence type="inferred from homology"/>
<dbReference type="InterPro" id="IPR006140">
    <property type="entry name" value="D-isomer_DH_NAD-bd"/>
</dbReference>
<dbReference type="PROSITE" id="PS00065">
    <property type="entry name" value="D_2_HYDROXYACID_DH_1"/>
    <property type="match status" value="1"/>
</dbReference>
<accession>X0UZ02</accession>
<feature type="non-terminal residue" evidence="5">
    <location>
        <position position="1"/>
    </location>
</feature>
<feature type="domain" description="D-isomer specific 2-hydroxyacid dehydrogenase NAD-binding" evidence="4">
    <location>
        <begin position="1"/>
        <end position="167"/>
    </location>
</feature>
<reference evidence="5" key="1">
    <citation type="journal article" date="2014" name="Front. Microbiol.">
        <title>High frequency of phylogenetically diverse reductive dehalogenase-homologous genes in deep subseafloor sedimentary metagenomes.</title>
        <authorList>
            <person name="Kawai M."/>
            <person name="Futagami T."/>
            <person name="Toyoda A."/>
            <person name="Takaki Y."/>
            <person name="Nishi S."/>
            <person name="Hori S."/>
            <person name="Arai W."/>
            <person name="Tsubouchi T."/>
            <person name="Morono Y."/>
            <person name="Uchiyama I."/>
            <person name="Ito T."/>
            <person name="Fujiyama A."/>
            <person name="Inagaki F."/>
            <person name="Takami H."/>
        </authorList>
    </citation>
    <scope>NUCLEOTIDE SEQUENCE</scope>
    <source>
        <strain evidence="5">Expedition CK06-06</strain>
    </source>
</reference>
<dbReference type="AlphaFoldDB" id="X0UZ02"/>
<dbReference type="EMBL" id="BARS01025461">
    <property type="protein sequence ID" value="GAG04412.1"/>
    <property type="molecule type" value="Genomic_DNA"/>
</dbReference>
<dbReference type="SUPFAM" id="SSF51735">
    <property type="entry name" value="NAD(P)-binding Rossmann-fold domains"/>
    <property type="match status" value="1"/>
</dbReference>
<evidence type="ECO:0000313" key="5">
    <source>
        <dbReference type="EMBL" id="GAG04412.1"/>
    </source>
</evidence>
<dbReference type="InterPro" id="IPR029752">
    <property type="entry name" value="D-isomer_DH_CS1"/>
</dbReference>
<dbReference type="InterPro" id="IPR029753">
    <property type="entry name" value="D-isomer_DH_CS"/>
</dbReference>
<dbReference type="PROSITE" id="PS00671">
    <property type="entry name" value="D_2_HYDROXYACID_DH_3"/>
    <property type="match status" value="1"/>
</dbReference>
<dbReference type="GO" id="GO:0051287">
    <property type="term" value="F:NAD binding"/>
    <property type="evidence" value="ECO:0007669"/>
    <property type="project" value="InterPro"/>
</dbReference>
<keyword evidence="3" id="KW-0520">NAD</keyword>
<evidence type="ECO:0000256" key="2">
    <source>
        <dbReference type="ARBA" id="ARBA00023002"/>
    </source>
</evidence>
<organism evidence="5">
    <name type="scientific">marine sediment metagenome</name>
    <dbReference type="NCBI Taxonomy" id="412755"/>
    <lineage>
        <taxon>unclassified sequences</taxon>
        <taxon>metagenomes</taxon>
        <taxon>ecological metagenomes</taxon>
    </lineage>
</organism>